<evidence type="ECO:0000256" key="2">
    <source>
        <dbReference type="ARBA" id="ARBA00023242"/>
    </source>
</evidence>
<keyword evidence="5" id="KW-1185">Reference proteome</keyword>
<feature type="region of interest" description="Disordered" evidence="3">
    <location>
        <begin position="605"/>
        <end position="636"/>
    </location>
</feature>
<feature type="region of interest" description="Disordered" evidence="3">
    <location>
        <begin position="925"/>
        <end position="1045"/>
    </location>
</feature>
<dbReference type="PANTHER" id="PTHR23348:SF16">
    <property type="entry name" value="LEUCINE RICH REPEAT FAMILY PROTEIN"/>
    <property type="match status" value="1"/>
</dbReference>
<dbReference type="PANTHER" id="PTHR23348">
    <property type="entry name" value="PERIAXIN/AHNAK"/>
    <property type="match status" value="1"/>
</dbReference>
<evidence type="ECO:0000313" key="4">
    <source>
        <dbReference type="Ensembl" id="ENSMALP00000005310.1"/>
    </source>
</evidence>
<reference evidence="4" key="1">
    <citation type="submission" date="2025-08" db="UniProtKB">
        <authorList>
            <consortium name="Ensembl"/>
        </authorList>
    </citation>
    <scope>IDENTIFICATION</scope>
</reference>
<dbReference type="Proteomes" id="UP000261600">
    <property type="component" value="Unplaced"/>
</dbReference>
<feature type="region of interest" description="Disordered" evidence="3">
    <location>
        <begin position="668"/>
        <end position="747"/>
    </location>
</feature>
<dbReference type="STRING" id="43700.ENSMALP00000005310"/>
<comment type="subcellular location">
    <subcellularLocation>
        <location evidence="1">Nucleus</location>
    </subcellularLocation>
</comment>
<evidence type="ECO:0000313" key="5">
    <source>
        <dbReference type="Proteomes" id="UP000261600"/>
    </source>
</evidence>
<evidence type="ECO:0000256" key="3">
    <source>
        <dbReference type="SAM" id="MobiDB-lite"/>
    </source>
</evidence>
<sequence>VYFDSMPYEDAVRILGHQKIYVEKPELEIKPVQIEGDLHGQGSKVKKPKFAIKMPRIKWPEFDVSSSPNNSQITLPEAKAEVKPPQAPEADVTLGGVDVSIPEAEMVIEDPSAEVEIKAPEIKVATKDTKGSPSKWNMPTVKWPKFGGGTPSTTTEVPDMCEGIITEEDPAVNTEAPSIKCPSVDIKTTGTEHDEKGSKFRLPSLGFSVAQGKEHDTDSSSTKKDLDVALQETKAEVKLPLNTEAPNPSAEVEAKAPEIKVATKDTKGSPSKWNMPTVKWPKFGGGTPSTTTEVPDMCEGIITEEVPAVNTEAPSIKCPSVDIKTTGTEHDEKGSKFNLPSLGFSVPQGKGQDIDSSSTKKDLDVAQQETKAEVKLPCAELKEPLAEVEAKAPEIKAVKKDTKGSPSKLNMPTFKLPKFGRLNPQVKVHDVERADLNSPEVKAQVKLPDVELKESATPFSVSQAPPIEGDANLKKTSWTLPKLSFSKPIIKTSEGDVNLDAPKADVPDLSKAALLDSETPKTERDGVGRGSPSKFELRSIQMPDVTFGIPGLEDDSRGGVGPGSPSKFELRPIQMPDIEGDLHGQGSKVKKPKFAIKMPRIKWPEFDVSSSPNNSQITLPEAKAEVKPPQAPEADVTLGGVDVSIPEAEMVIEDPSAEVEIKAPEIKVATKDTKGSPSKWNMPTVKWPKFGGGTPSTTTEVPDMCEGIITEEDPAVNTEAPSIKCPSVDIKTTGTEHDEKGSKFRLPSLGFSVAQGKEHDTDSSSTKKDLDVALQETKAEVKLPCAELKEPLAEVEAKAPEIKVATKDTKGSPSKWNMPTVKWPKFGGGTPSTTTEVPDMCEGIITEEDPAVNTEAPSIKCPSVDIKTTGTEHDEKGSKFRLPNLGFSVPQGKEHDTDSSSTKKDLDVALQETKAEVKLPCAELKDPSAEVEAKAPEIKVATKDTKGSPSKWNMPTVKWPKFGGGTPSTTTEVPDMGKSIITEEVPAVNTEAPSIKCPSVDIKTTGTEHDEKGSKFNLPSLGFSVPQGKGQDIDSSSTKKDLDVAQQETKAEVKLPCAELKEPLAEVEAKAPEIKAVKKDTKGSPSKLNMPTFKLPKFGRLNPQVKVHDVERADLNSPEVKAQVKLPDVELKESATPFSVSQAPPIEGDANLKKTSWTLPKLSFSKPIIKTSEGDVNLDAPKADVPDLSKAALLDSETPKTERDGVGRGSPSKFELRSIQMPDVTFGIPGLEDDSEAVVFESKALQIHCLLPAQPQTVEHLAAKESGISLKRWWRPKMELKDSSAGTNTILND</sequence>
<keyword evidence="2" id="KW-0539">Nucleus</keyword>
<feature type="compositionally biased region" description="Polar residues" evidence="3">
    <location>
        <begin position="608"/>
        <end position="618"/>
    </location>
</feature>
<organism evidence="4 5">
    <name type="scientific">Monopterus albus</name>
    <name type="common">Swamp eel</name>
    <dbReference type="NCBI Taxonomy" id="43700"/>
    <lineage>
        <taxon>Eukaryota</taxon>
        <taxon>Metazoa</taxon>
        <taxon>Chordata</taxon>
        <taxon>Craniata</taxon>
        <taxon>Vertebrata</taxon>
        <taxon>Euteleostomi</taxon>
        <taxon>Actinopterygii</taxon>
        <taxon>Neopterygii</taxon>
        <taxon>Teleostei</taxon>
        <taxon>Neoteleostei</taxon>
        <taxon>Acanthomorphata</taxon>
        <taxon>Anabantaria</taxon>
        <taxon>Synbranchiformes</taxon>
        <taxon>Synbranchidae</taxon>
        <taxon>Monopterus</taxon>
    </lineage>
</organism>
<protein>
    <submittedName>
        <fullName evidence="4">Uncharacterized protein</fullName>
    </submittedName>
</protein>
<evidence type="ECO:0000256" key="1">
    <source>
        <dbReference type="ARBA" id="ARBA00004123"/>
    </source>
</evidence>
<feature type="region of interest" description="Disordered" evidence="3">
    <location>
        <begin position="804"/>
        <end position="905"/>
    </location>
</feature>
<feature type="region of interest" description="Disordered" evidence="3">
    <location>
        <begin position="1076"/>
        <end position="1095"/>
    </location>
</feature>
<dbReference type="Ensembl" id="ENSMALT00000005430.1">
    <property type="protein sequence ID" value="ENSMALP00000005310.1"/>
    <property type="gene ID" value="ENSMALG00000003821.1"/>
</dbReference>
<feature type="region of interest" description="Disordered" evidence="3">
    <location>
        <begin position="126"/>
        <end position="154"/>
    </location>
</feature>
<feature type="compositionally biased region" description="Basic and acidic residues" evidence="3">
    <location>
        <begin position="925"/>
        <end position="946"/>
    </location>
</feature>
<feature type="region of interest" description="Disordered" evidence="3">
    <location>
        <begin position="237"/>
        <end position="294"/>
    </location>
</feature>
<feature type="compositionally biased region" description="Basic and acidic residues" evidence="3">
    <location>
        <begin position="252"/>
        <end position="267"/>
    </location>
</feature>
<feature type="compositionally biased region" description="Basic and acidic residues" evidence="3">
    <location>
        <begin position="892"/>
        <end position="905"/>
    </location>
</feature>
<name>A0A3Q3Q655_MONAL</name>
<feature type="region of interest" description="Disordered" evidence="3">
    <location>
        <begin position="397"/>
        <end position="416"/>
    </location>
</feature>
<feature type="region of interest" description="Disordered" evidence="3">
    <location>
        <begin position="318"/>
        <end position="362"/>
    </location>
</feature>
<feature type="compositionally biased region" description="Basic and acidic residues" evidence="3">
    <location>
        <begin position="518"/>
        <end position="527"/>
    </location>
</feature>
<dbReference type="GO" id="GO:0043484">
    <property type="term" value="P:regulation of RNA splicing"/>
    <property type="evidence" value="ECO:0007669"/>
    <property type="project" value="TreeGrafter"/>
</dbReference>
<dbReference type="GO" id="GO:0043034">
    <property type="term" value="C:costamere"/>
    <property type="evidence" value="ECO:0007669"/>
    <property type="project" value="TreeGrafter"/>
</dbReference>
<dbReference type="InterPro" id="IPR052082">
    <property type="entry name" value="Myelin_sheath_structural"/>
</dbReference>
<feature type="region of interest" description="Disordered" evidence="3">
    <location>
        <begin position="513"/>
        <end position="570"/>
    </location>
</feature>
<accession>A0A3Q3Q655</accession>
<proteinExistence type="predicted"/>
<reference evidence="4" key="2">
    <citation type="submission" date="2025-09" db="UniProtKB">
        <authorList>
            <consortium name="Ensembl"/>
        </authorList>
    </citation>
    <scope>IDENTIFICATION</scope>
</reference>
<dbReference type="GO" id="GO:0005634">
    <property type="term" value="C:nucleus"/>
    <property type="evidence" value="ECO:0007669"/>
    <property type="project" value="UniProtKB-SubCell"/>
</dbReference>